<proteinExistence type="predicted"/>
<evidence type="ECO:0000313" key="2">
    <source>
        <dbReference type="EMBL" id="CAH1441446.1"/>
    </source>
</evidence>
<dbReference type="Proteomes" id="UP001157418">
    <property type="component" value="Unassembled WGS sequence"/>
</dbReference>
<sequence>MGLIDCRLRFLHGEDSRDFKARNRDNDGGKVDGGKVKATNRDLLLLHPRFKGFKLIGGFFDFVQFGGYVFYFTGIPIFSISSVHISEIPNVQKVSVKVIEEYVVPVVDKIKLGEPGYKEIYYKDKLNLPYLKEIEEVKRKMVKLVNL</sequence>
<dbReference type="Pfam" id="PF17846">
    <property type="entry name" value="XRN_M"/>
    <property type="match status" value="1"/>
</dbReference>
<dbReference type="InterPro" id="IPR041412">
    <property type="entry name" value="Xrn1_helical"/>
</dbReference>
<protein>
    <recommendedName>
        <fullName evidence="1">Xrn1 helical domain-containing protein</fullName>
    </recommendedName>
</protein>
<dbReference type="AlphaFoldDB" id="A0AAU9NU41"/>
<name>A0AAU9NU41_9ASTR</name>
<evidence type="ECO:0000259" key="1">
    <source>
        <dbReference type="Pfam" id="PF17846"/>
    </source>
</evidence>
<dbReference type="EMBL" id="CAKMRJ010005412">
    <property type="protein sequence ID" value="CAH1441446.1"/>
    <property type="molecule type" value="Genomic_DNA"/>
</dbReference>
<accession>A0AAU9NU41</accession>
<gene>
    <name evidence="2" type="ORF">LVIROSA_LOCUS27507</name>
</gene>
<evidence type="ECO:0000313" key="3">
    <source>
        <dbReference type="Proteomes" id="UP001157418"/>
    </source>
</evidence>
<comment type="caution">
    <text evidence="2">The sequence shown here is derived from an EMBL/GenBank/DDBJ whole genome shotgun (WGS) entry which is preliminary data.</text>
</comment>
<feature type="domain" description="Xrn1 helical" evidence="1">
    <location>
        <begin position="106"/>
        <end position="142"/>
    </location>
</feature>
<reference evidence="2 3" key="1">
    <citation type="submission" date="2022-01" db="EMBL/GenBank/DDBJ databases">
        <authorList>
            <person name="Xiong W."/>
            <person name="Schranz E."/>
        </authorList>
    </citation>
    <scope>NUCLEOTIDE SEQUENCE [LARGE SCALE GENOMIC DNA]</scope>
</reference>
<organism evidence="2 3">
    <name type="scientific">Lactuca virosa</name>
    <dbReference type="NCBI Taxonomy" id="75947"/>
    <lineage>
        <taxon>Eukaryota</taxon>
        <taxon>Viridiplantae</taxon>
        <taxon>Streptophyta</taxon>
        <taxon>Embryophyta</taxon>
        <taxon>Tracheophyta</taxon>
        <taxon>Spermatophyta</taxon>
        <taxon>Magnoliopsida</taxon>
        <taxon>eudicotyledons</taxon>
        <taxon>Gunneridae</taxon>
        <taxon>Pentapetalae</taxon>
        <taxon>asterids</taxon>
        <taxon>campanulids</taxon>
        <taxon>Asterales</taxon>
        <taxon>Asteraceae</taxon>
        <taxon>Cichorioideae</taxon>
        <taxon>Cichorieae</taxon>
        <taxon>Lactucinae</taxon>
        <taxon>Lactuca</taxon>
    </lineage>
</organism>
<keyword evidence="3" id="KW-1185">Reference proteome</keyword>